<dbReference type="InterPro" id="IPR022496">
    <property type="entry name" value="T6A_TsaB"/>
</dbReference>
<dbReference type="PANTHER" id="PTHR11735:SF11">
    <property type="entry name" value="TRNA THREONYLCARBAMOYLADENOSINE BIOSYNTHESIS PROTEIN TSAB"/>
    <property type="match status" value="1"/>
</dbReference>
<name>A0A6J7JVG9_9ZZZZ</name>
<dbReference type="PANTHER" id="PTHR11735">
    <property type="entry name" value="TRNA N6-ADENOSINE THREONYLCARBAMOYLTRANSFERASE"/>
    <property type="match status" value="1"/>
</dbReference>
<dbReference type="AlphaFoldDB" id="A0A6J7JVG9"/>
<protein>
    <submittedName>
        <fullName evidence="2">Unannotated protein</fullName>
    </submittedName>
</protein>
<organism evidence="2">
    <name type="scientific">freshwater metagenome</name>
    <dbReference type="NCBI Taxonomy" id="449393"/>
    <lineage>
        <taxon>unclassified sequences</taxon>
        <taxon>metagenomes</taxon>
        <taxon>ecological metagenomes</taxon>
    </lineage>
</organism>
<dbReference type="InterPro" id="IPR043129">
    <property type="entry name" value="ATPase_NBD"/>
</dbReference>
<dbReference type="EMBL" id="CAFBNE010000036">
    <property type="protein sequence ID" value="CAB4947570.1"/>
    <property type="molecule type" value="Genomic_DNA"/>
</dbReference>
<dbReference type="GO" id="GO:0005829">
    <property type="term" value="C:cytosol"/>
    <property type="evidence" value="ECO:0007669"/>
    <property type="project" value="TreeGrafter"/>
</dbReference>
<dbReference type="SUPFAM" id="SSF53067">
    <property type="entry name" value="Actin-like ATPase domain"/>
    <property type="match status" value="2"/>
</dbReference>
<dbReference type="InterPro" id="IPR000905">
    <property type="entry name" value="Gcp-like_dom"/>
</dbReference>
<dbReference type="NCBIfam" id="TIGR03725">
    <property type="entry name" value="T6A_YeaZ"/>
    <property type="match status" value="1"/>
</dbReference>
<proteinExistence type="predicted"/>
<feature type="domain" description="Gcp-like" evidence="1">
    <location>
        <begin position="32"/>
        <end position="152"/>
    </location>
</feature>
<dbReference type="Pfam" id="PF00814">
    <property type="entry name" value="TsaD"/>
    <property type="match status" value="1"/>
</dbReference>
<gene>
    <name evidence="2" type="ORF">UFOPK3772_01327</name>
</gene>
<accession>A0A6J7JVG9</accession>
<evidence type="ECO:0000259" key="1">
    <source>
        <dbReference type="Pfam" id="PF00814"/>
    </source>
</evidence>
<evidence type="ECO:0000313" key="2">
    <source>
        <dbReference type="EMBL" id="CAB4947570.1"/>
    </source>
</evidence>
<reference evidence="2" key="1">
    <citation type="submission" date="2020-05" db="EMBL/GenBank/DDBJ databases">
        <authorList>
            <person name="Chiriac C."/>
            <person name="Salcher M."/>
            <person name="Ghai R."/>
            <person name="Kavagutti S V."/>
        </authorList>
    </citation>
    <scope>NUCLEOTIDE SEQUENCE</scope>
</reference>
<sequence length="233" mass="23649">MTLALDTASAWSTVAVVAGDVVVAEAEHHDPRGHAEVLATLVSQVLARAGQPPIDVVACGVGPGPYTGLRIGVTTAQVLGLAWRVPVVGICSLDAIAANAVSAGGVAGEPARTGAFVVATDARRGEVYWAVYDLAGERTSGPFVGRQADVDEAAGALRWVGEQAGEQQVRAGVLGALANRLLAAGEMPGAAVRTLSNHGTDDGVMAGELTGQRLLAPFPLYVRRPDAMPTGAA</sequence>
<dbReference type="GO" id="GO:0002949">
    <property type="term" value="P:tRNA threonylcarbamoyladenosine modification"/>
    <property type="evidence" value="ECO:0007669"/>
    <property type="project" value="InterPro"/>
</dbReference>
<dbReference type="Gene3D" id="3.30.420.40">
    <property type="match status" value="1"/>
</dbReference>